<organism evidence="7 8">
    <name type="scientific">Pristionchus fissidentatus</name>
    <dbReference type="NCBI Taxonomy" id="1538716"/>
    <lineage>
        <taxon>Eukaryota</taxon>
        <taxon>Metazoa</taxon>
        <taxon>Ecdysozoa</taxon>
        <taxon>Nematoda</taxon>
        <taxon>Chromadorea</taxon>
        <taxon>Rhabditida</taxon>
        <taxon>Rhabditina</taxon>
        <taxon>Diplogasteromorpha</taxon>
        <taxon>Diplogasteroidea</taxon>
        <taxon>Neodiplogasteridae</taxon>
        <taxon>Pristionchus</taxon>
    </lineage>
</organism>
<dbReference type="GO" id="GO:0007169">
    <property type="term" value="P:cell surface receptor protein tyrosine kinase signaling pathway"/>
    <property type="evidence" value="ECO:0007669"/>
    <property type="project" value="TreeGrafter"/>
</dbReference>
<feature type="binding site" evidence="3">
    <location>
        <position position="239"/>
    </location>
    <ligand>
        <name>Mg(2+)</name>
        <dbReference type="ChEBI" id="CHEBI:18420"/>
    </ligand>
</feature>
<dbReference type="InterPro" id="IPR001245">
    <property type="entry name" value="Ser-Thr/Tyr_kinase_cat_dom"/>
</dbReference>
<dbReference type="EMBL" id="BTSY01000005">
    <property type="protein sequence ID" value="GMT27429.1"/>
    <property type="molecule type" value="Genomic_DNA"/>
</dbReference>
<dbReference type="GO" id="GO:0005886">
    <property type="term" value="C:plasma membrane"/>
    <property type="evidence" value="ECO:0007669"/>
    <property type="project" value="TreeGrafter"/>
</dbReference>
<feature type="non-terminal residue" evidence="7">
    <location>
        <position position="1"/>
    </location>
</feature>
<keyword evidence="8" id="KW-1185">Reference proteome</keyword>
<evidence type="ECO:0000256" key="5">
    <source>
        <dbReference type="SAM" id="Phobius"/>
    </source>
</evidence>
<dbReference type="InterPro" id="IPR020635">
    <property type="entry name" value="Tyr_kinase_cat_dom"/>
</dbReference>
<dbReference type="InterPro" id="IPR008266">
    <property type="entry name" value="Tyr_kinase_AS"/>
</dbReference>
<protein>
    <recommendedName>
        <fullName evidence="6">Protein kinase domain-containing protein</fullName>
    </recommendedName>
</protein>
<evidence type="ECO:0000313" key="7">
    <source>
        <dbReference type="EMBL" id="GMT27429.1"/>
    </source>
</evidence>
<dbReference type="GO" id="GO:0043235">
    <property type="term" value="C:receptor complex"/>
    <property type="evidence" value="ECO:0007669"/>
    <property type="project" value="TreeGrafter"/>
</dbReference>
<dbReference type="InterPro" id="IPR050122">
    <property type="entry name" value="RTK"/>
</dbReference>
<dbReference type="GO" id="GO:0046872">
    <property type="term" value="F:metal ion binding"/>
    <property type="evidence" value="ECO:0007669"/>
    <property type="project" value="UniProtKB-KW"/>
</dbReference>
<keyword evidence="2" id="KW-0067">ATP-binding</keyword>
<gene>
    <name evidence="7" type="ORF">PFISCL1PPCAC_18726</name>
</gene>
<evidence type="ECO:0000256" key="2">
    <source>
        <dbReference type="PIRSR" id="PIRSR000615-2"/>
    </source>
</evidence>
<feature type="binding site" evidence="3">
    <location>
        <position position="252"/>
    </location>
    <ligand>
        <name>Mg(2+)</name>
        <dbReference type="ChEBI" id="CHEBI:18420"/>
    </ligand>
</feature>
<dbReference type="PRINTS" id="PR00109">
    <property type="entry name" value="TYRKINASE"/>
</dbReference>
<sequence>RRQLTELELILIASLVIIFIIVLVCVILYFLCKRIRKGRVQELVSNMQKRFSRSNTHAIVRTDEWEIRRQFVGIDYSRQLGRGAFGSVFLGRVFSGNIPELAVRTLIQLNTLKKDDDFVAVKTLHETADKQAATEFIEEINIMKKIGFHERLVNILACVTETEPLLLIVEYCSNGDLLQFMRDRRMFMLKLPGTVGDSIAGRHSVITHKQQLMFCIQIAYGMEYLSQRGFVHRDIAARNILVDKNESCKIGDFGLCRQIGKDSEQYISRGGRLPWRWMAPEALERYHFSVESDVWSFGVLLFEIITLGGSPYPDWPAVELLSRLKTGERMQKPEACSDGFYKIMMSCWRGIPSDRSSFEQIRRQLGQELEESSGDDYYLKLNAAAKYYQETLEYDKIGRFNSF</sequence>
<name>A0AAV5WC75_9BILA</name>
<evidence type="ECO:0000256" key="3">
    <source>
        <dbReference type="PIRSR" id="PIRSR000615-3"/>
    </source>
</evidence>
<dbReference type="SUPFAM" id="SSF56112">
    <property type="entry name" value="Protein kinase-like (PK-like)"/>
    <property type="match status" value="1"/>
</dbReference>
<dbReference type="Proteomes" id="UP001432322">
    <property type="component" value="Unassembled WGS sequence"/>
</dbReference>
<evidence type="ECO:0000259" key="6">
    <source>
        <dbReference type="PROSITE" id="PS50011"/>
    </source>
</evidence>
<dbReference type="GO" id="GO:0004714">
    <property type="term" value="F:transmembrane receptor protein tyrosine kinase activity"/>
    <property type="evidence" value="ECO:0007669"/>
    <property type="project" value="TreeGrafter"/>
</dbReference>
<feature type="binding site" evidence="2">
    <location>
        <begin position="170"/>
        <end position="176"/>
    </location>
    <ligand>
        <name>ATP</name>
        <dbReference type="ChEBI" id="CHEBI:30616"/>
    </ligand>
</feature>
<feature type="transmembrane region" description="Helical" evidence="5">
    <location>
        <begin position="7"/>
        <end position="31"/>
    </location>
</feature>
<keyword evidence="5" id="KW-0472">Membrane</keyword>
<dbReference type="Gene3D" id="1.10.510.10">
    <property type="entry name" value="Transferase(Phosphotransferase) domain 1"/>
    <property type="match status" value="1"/>
</dbReference>
<reference evidence="7" key="1">
    <citation type="submission" date="2023-10" db="EMBL/GenBank/DDBJ databases">
        <title>Genome assembly of Pristionchus species.</title>
        <authorList>
            <person name="Yoshida K."/>
            <person name="Sommer R.J."/>
        </authorList>
    </citation>
    <scope>NUCLEOTIDE SEQUENCE</scope>
    <source>
        <strain evidence="7">RS5133</strain>
    </source>
</reference>
<feature type="site" description="Important for interaction with phosphotyrosine-binding proteins" evidence="4">
    <location>
        <position position="377"/>
    </location>
</feature>
<dbReference type="GO" id="GO:0005524">
    <property type="term" value="F:ATP binding"/>
    <property type="evidence" value="ECO:0007669"/>
    <property type="project" value="UniProtKB-KW"/>
</dbReference>
<dbReference type="InterPro" id="IPR000719">
    <property type="entry name" value="Prot_kinase_dom"/>
</dbReference>
<dbReference type="PROSITE" id="PS00109">
    <property type="entry name" value="PROTEIN_KINASE_TYR"/>
    <property type="match status" value="1"/>
</dbReference>
<comment type="caution">
    <text evidence="7">The sequence shown here is derived from an EMBL/GenBank/DDBJ whole genome shotgun (WGS) entry which is preliminary data.</text>
</comment>
<accession>A0AAV5WC75</accession>
<dbReference type="PANTHER" id="PTHR24416">
    <property type="entry name" value="TYROSINE-PROTEIN KINASE RECEPTOR"/>
    <property type="match status" value="1"/>
</dbReference>
<dbReference type="Gene3D" id="3.30.200.20">
    <property type="entry name" value="Phosphorylase Kinase, domain 1"/>
    <property type="match status" value="1"/>
</dbReference>
<dbReference type="PANTHER" id="PTHR24416:SF583">
    <property type="entry name" value="RECEPTOR PROTEIN-TYROSINE KINASE"/>
    <property type="match status" value="1"/>
</dbReference>
<keyword evidence="2" id="KW-0547">Nucleotide-binding</keyword>
<proteinExistence type="predicted"/>
<dbReference type="Pfam" id="PF07714">
    <property type="entry name" value="PK_Tyr_Ser-Thr"/>
    <property type="match status" value="1"/>
</dbReference>
<keyword evidence="3" id="KW-0460">Magnesium</keyword>
<dbReference type="PIRSF" id="PIRSF000615">
    <property type="entry name" value="TyrPK_CSF1-R"/>
    <property type="match status" value="1"/>
</dbReference>
<feature type="binding site" evidence="2">
    <location>
        <position position="122"/>
    </location>
    <ligand>
        <name>ATP</name>
        <dbReference type="ChEBI" id="CHEBI:30616"/>
    </ligand>
</feature>
<dbReference type="FunFam" id="1.10.510.10:FF:001384">
    <property type="entry name" value="C-type lectin"/>
    <property type="match status" value="1"/>
</dbReference>
<feature type="binding site" evidence="2">
    <location>
        <begin position="81"/>
        <end position="88"/>
    </location>
    <ligand>
        <name>ATP</name>
        <dbReference type="ChEBI" id="CHEBI:30616"/>
    </ligand>
</feature>
<keyword evidence="3" id="KW-0479">Metal-binding</keyword>
<dbReference type="CDD" id="cd00192">
    <property type="entry name" value="PTKc"/>
    <property type="match status" value="1"/>
</dbReference>
<feature type="domain" description="Protein kinase" evidence="6">
    <location>
        <begin position="74"/>
        <end position="379"/>
    </location>
</feature>
<evidence type="ECO:0000256" key="1">
    <source>
        <dbReference type="PIRSR" id="PIRSR000615-1"/>
    </source>
</evidence>
<dbReference type="AlphaFoldDB" id="A0AAV5WC75"/>
<dbReference type="InterPro" id="IPR011009">
    <property type="entry name" value="Kinase-like_dom_sf"/>
</dbReference>
<dbReference type="SMART" id="SM00219">
    <property type="entry name" value="TyrKc"/>
    <property type="match status" value="1"/>
</dbReference>
<feature type="active site" description="Proton acceptor" evidence="1">
    <location>
        <position position="234"/>
    </location>
</feature>
<evidence type="ECO:0000313" key="8">
    <source>
        <dbReference type="Proteomes" id="UP001432322"/>
    </source>
</evidence>
<feature type="binding site" evidence="2">
    <location>
        <position position="238"/>
    </location>
    <ligand>
        <name>ATP</name>
        <dbReference type="ChEBI" id="CHEBI:30616"/>
    </ligand>
</feature>
<keyword evidence="5" id="KW-1133">Transmembrane helix</keyword>
<keyword evidence="5" id="KW-0812">Transmembrane</keyword>
<dbReference type="FunFam" id="3.30.200.20:FF:001104">
    <property type="entry name" value="Acr-10"/>
    <property type="match status" value="1"/>
</dbReference>
<evidence type="ECO:0000256" key="4">
    <source>
        <dbReference type="PIRSR" id="PIRSR000615-4"/>
    </source>
</evidence>
<dbReference type="PROSITE" id="PS50011">
    <property type="entry name" value="PROTEIN_KINASE_DOM"/>
    <property type="match status" value="1"/>
</dbReference>